<dbReference type="GO" id="GO:0042953">
    <property type="term" value="P:lipoprotein transport"/>
    <property type="evidence" value="ECO:0007669"/>
    <property type="project" value="InterPro"/>
</dbReference>
<accession>A0A841GKY6</accession>
<evidence type="ECO:0000259" key="10">
    <source>
        <dbReference type="Pfam" id="PF12704"/>
    </source>
</evidence>
<feature type="transmembrane region" description="Helical" evidence="8">
    <location>
        <begin position="319"/>
        <end position="344"/>
    </location>
</feature>
<feature type="domain" description="MacB-like periplasmic core" evidence="10">
    <location>
        <begin position="31"/>
        <end position="244"/>
    </location>
</feature>
<dbReference type="InterPro" id="IPR025857">
    <property type="entry name" value="MacB_PCD"/>
</dbReference>
<proteinExistence type="inferred from homology"/>
<dbReference type="RefSeq" id="WP_188026240.1">
    <property type="nucleotide sequence ID" value="NZ_JACHGR010000004.1"/>
</dbReference>
<comment type="similarity">
    <text evidence="2">Belongs to the ABC-4 integral membrane protein family. LolC/E subfamily.</text>
</comment>
<evidence type="ECO:0000256" key="6">
    <source>
        <dbReference type="ARBA" id="ARBA00022989"/>
    </source>
</evidence>
<dbReference type="InterPro" id="IPR003838">
    <property type="entry name" value="ABC3_permease_C"/>
</dbReference>
<dbReference type="InterPro" id="IPR011925">
    <property type="entry name" value="LolCE_TM"/>
</dbReference>
<keyword evidence="3" id="KW-0813">Transport</keyword>
<dbReference type="GO" id="GO:0098797">
    <property type="term" value="C:plasma membrane protein complex"/>
    <property type="evidence" value="ECO:0007669"/>
    <property type="project" value="TreeGrafter"/>
</dbReference>
<dbReference type="AlphaFoldDB" id="A0A841GKY6"/>
<sequence>MKSLIFQPVSLAIGLRYAGARGDNRFASFISIFSTFGIAIGVMALIVVSSVMNGFEAQLKDRILGVVPHGVITTASGQLPEWQQYQQTVTQLPHVQAAAPFITTEGMVQSPGSLAPVILQGINPQHYPQQDLLRKTLGEPALNRLEPGKFNIILGGALAQKLGVMPGDKVRVLVSEGSRFTPMGRVPSQRLFHVVALFDVGSPVDDQIALIHLDDARRLLRYPAESVTGWRVWLDDAFQTEDIAKTSLPSSLVFQDWRKERGELFRAVAMEKHIMSLMLVLIILVAAFNILSSLVMVVLDKQGEVAILRTMGMQSKTVMKIFMVQGLWSGVFGGLIGAVGGVILTNYLNPILRVLGLNLYMDAGGSGLPVELQISQVLLIACGALLMSFMATLYPAWRAAHIRPAEALRYE</sequence>
<keyword evidence="4" id="KW-1003">Cell membrane</keyword>
<organism evidence="11 12">
    <name type="scientific">Tolumonas osonensis</name>
    <dbReference type="NCBI Taxonomy" id="675874"/>
    <lineage>
        <taxon>Bacteria</taxon>
        <taxon>Pseudomonadati</taxon>
        <taxon>Pseudomonadota</taxon>
        <taxon>Gammaproteobacteria</taxon>
        <taxon>Aeromonadales</taxon>
        <taxon>Aeromonadaceae</taxon>
        <taxon>Tolumonas</taxon>
    </lineage>
</organism>
<dbReference type="PANTHER" id="PTHR30489:SF8">
    <property type="entry name" value="LIPOPROTEIN-RELEASING SYSTEM TRANSMEMBRANE PROTEIN LOLC"/>
    <property type="match status" value="1"/>
</dbReference>
<evidence type="ECO:0000256" key="5">
    <source>
        <dbReference type="ARBA" id="ARBA00022692"/>
    </source>
</evidence>
<dbReference type="Pfam" id="PF02687">
    <property type="entry name" value="FtsX"/>
    <property type="match status" value="1"/>
</dbReference>
<comment type="subcellular location">
    <subcellularLocation>
        <location evidence="1">Cell membrane</location>
        <topology evidence="1">Multi-pass membrane protein</topology>
    </subcellularLocation>
</comment>
<dbReference type="InterPro" id="IPR051447">
    <property type="entry name" value="Lipoprotein-release_system"/>
</dbReference>
<evidence type="ECO:0000256" key="2">
    <source>
        <dbReference type="ARBA" id="ARBA00005236"/>
    </source>
</evidence>
<feature type="transmembrane region" description="Helical" evidence="8">
    <location>
        <begin position="274"/>
        <end position="299"/>
    </location>
</feature>
<protein>
    <submittedName>
        <fullName evidence="11">Lipoprotein-releasing system permease protein</fullName>
    </submittedName>
</protein>
<keyword evidence="5 8" id="KW-0812">Transmembrane</keyword>
<evidence type="ECO:0000256" key="7">
    <source>
        <dbReference type="ARBA" id="ARBA00023136"/>
    </source>
</evidence>
<comment type="caution">
    <text evidence="11">The sequence shown here is derived from an EMBL/GenBank/DDBJ whole genome shotgun (WGS) entry which is preliminary data.</text>
</comment>
<feature type="domain" description="ABC3 transporter permease C-terminal" evidence="9">
    <location>
        <begin position="277"/>
        <end position="403"/>
    </location>
</feature>
<dbReference type="NCBIfam" id="TIGR02212">
    <property type="entry name" value="lolCE"/>
    <property type="match status" value="1"/>
</dbReference>
<evidence type="ECO:0000256" key="4">
    <source>
        <dbReference type="ARBA" id="ARBA00022475"/>
    </source>
</evidence>
<keyword evidence="11" id="KW-0449">Lipoprotein</keyword>
<evidence type="ECO:0000256" key="3">
    <source>
        <dbReference type="ARBA" id="ARBA00022448"/>
    </source>
</evidence>
<dbReference type="Proteomes" id="UP000585721">
    <property type="component" value="Unassembled WGS sequence"/>
</dbReference>
<gene>
    <name evidence="11" type="ORF">HNR75_001366</name>
</gene>
<keyword evidence="7 8" id="KW-0472">Membrane</keyword>
<feature type="transmembrane region" description="Helical" evidence="8">
    <location>
        <begin position="374"/>
        <end position="394"/>
    </location>
</feature>
<dbReference type="EMBL" id="JACHGR010000004">
    <property type="protein sequence ID" value="MBB6055460.1"/>
    <property type="molecule type" value="Genomic_DNA"/>
</dbReference>
<evidence type="ECO:0000256" key="8">
    <source>
        <dbReference type="SAM" id="Phobius"/>
    </source>
</evidence>
<keyword evidence="6 8" id="KW-1133">Transmembrane helix</keyword>
<keyword evidence="12" id="KW-1185">Reference proteome</keyword>
<evidence type="ECO:0000256" key="1">
    <source>
        <dbReference type="ARBA" id="ARBA00004651"/>
    </source>
</evidence>
<evidence type="ECO:0000313" key="12">
    <source>
        <dbReference type="Proteomes" id="UP000585721"/>
    </source>
</evidence>
<evidence type="ECO:0000259" key="9">
    <source>
        <dbReference type="Pfam" id="PF02687"/>
    </source>
</evidence>
<dbReference type="PANTHER" id="PTHR30489">
    <property type="entry name" value="LIPOPROTEIN-RELEASING SYSTEM TRANSMEMBRANE PROTEIN LOLE"/>
    <property type="match status" value="1"/>
</dbReference>
<feature type="transmembrane region" description="Helical" evidence="8">
    <location>
        <begin position="30"/>
        <end position="52"/>
    </location>
</feature>
<dbReference type="GO" id="GO:0044874">
    <property type="term" value="P:lipoprotein localization to outer membrane"/>
    <property type="evidence" value="ECO:0007669"/>
    <property type="project" value="TreeGrafter"/>
</dbReference>
<reference evidence="11 12" key="1">
    <citation type="submission" date="2020-08" db="EMBL/GenBank/DDBJ databases">
        <title>Genomic Encyclopedia of Type Strains, Phase IV (KMG-IV): sequencing the most valuable type-strain genomes for metagenomic binning, comparative biology and taxonomic classification.</title>
        <authorList>
            <person name="Goeker M."/>
        </authorList>
    </citation>
    <scope>NUCLEOTIDE SEQUENCE [LARGE SCALE GENOMIC DNA]</scope>
    <source>
        <strain evidence="11 12">DSM 22975</strain>
    </source>
</reference>
<dbReference type="Pfam" id="PF12704">
    <property type="entry name" value="MacB_PCD"/>
    <property type="match status" value="1"/>
</dbReference>
<name>A0A841GKY6_9GAMM</name>
<evidence type="ECO:0000313" key="11">
    <source>
        <dbReference type="EMBL" id="MBB6055460.1"/>
    </source>
</evidence>